<sequence length="111" mass="12064">MSSDPLLTFVRTSRETLNTSISRLENEALRPLSDGFVSRLRPLFTQISYASSRLPQIREKYPSLIVGSSITIFSIPALITRGRMTGVVVGGIAGGLAGFSLKVMDFIDGKD</sequence>
<name>A0A9W7CLN6_9STRA</name>
<accession>A0A9W7CLN6</accession>
<organism evidence="1 2">
    <name type="scientific">Triparma verrucosa</name>
    <dbReference type="NCBI Taxonomy" id="1606542"/>
    <lineage>
        <taxon>Eukaryota</taxon>
        <taxon>Sar</taxon>
        <taxon>Stramenopiles</taxon>
        <taxon>Ochrophyta</taxon>
        <taxon>Bolidophyceae</taxon>
        <taxon>Parmales</taxon>
        <taxon>Triparmaceae</taxon>
        <taxon>Triparma</taxon>
    </lineage>
</organism>
<dbReference type="EMBL" id="BRXX01000356">
    <property type="protein sequence ID" value="GMI06856.1"/>
    <property type="molecule type" value="Genomic_DNA"/>
</dbReference>
<reference evidence="2" key="1">
    <citation type="journal article" date="2023" name="Commun. Biol.">
        <title>Genome analysis of Parmales, the sister group of diatoms, reveals the evolutionary specialization of diatoms from phago-mixotrophs to photoautotrophs.</title>
        <authorList>
            <person name="Ban H."/>
            <person name="Sato S."/>
            <person name="Yoshikawa S."/>
            <person name="Yamada K."/>
            <person name="Nakamura Y."/>
            <person name="Ichinomiya M."/>
            <person name="Sato N."/>
            <person name="Blanc-Mathieu R."/>
            <person name="Endo H."/>
            <person name="Kuwata A."/>
            <person name="Ogata H."/>
        </authorList>
    </citation>
    <scope>NUCLEOTIDE SEQUENCE [LARGE SCALE GENOMIC DNA]</scope>
    <source>
        <strain evidence="2">NIES 3699</strain>
    </source>
</reference>
<evidence type="ECO:0000313" key="1">
    <source>
        <dbReference type="EMBL" id="GMI06856.1"/>
    </source>
</evidence>
<gene>
    <name evidence="1" type="ORF">TrVE_jg13766</name>
</gene>
<keyword evidence="2" id="KW-1185">Reference proteome</keyword>
<evidence type="ECO:0000313" key="2">
    <source>
        <dbReference type="Proteomes" id="UP001165160"/>
    </source>
</evidence>
<protein>
    <submittedName>
        <fullName evidence="1">Uncharacterized protein</fullName>
    </submittedName>
</protein>
<dbReference type="AlphaFoldDB" id="A0A9W7CLN6"/>
<proteinExistence type="predicted"/>
<dbReference type="Proteomes" id="UP001165160">
    <property type="component" value="Unassembled WGS sequence"/>
</dbReference>
<comment type="caution">
    <text evidence="1">The sequence shown here is derived from an EMBL/GenBank/DDBJ whole genome shotgun (WGS) entry which is preliminary data.</text>
</comment>